<dbReference type="AlphaFoldDB" id="A0A0P1ERK2"/>
<evidence type="ECO:0000313" key="1">
    <source>
        <dbReference type="EMBL" id="CUH52944.1"/>
    </source>
</evidence>
<reference evidence="1 2" key="1">
    <citation type="submission" date="2015-09" db="EMBL/GenBank/DDBJ databases">
        <authorList>
            <consortium name="Swine Surveillance"/>
        </authorList>
    </citation>
    <scope>NUCLEOTIDE SEQUENCE [LARGE SCALE GENOMIC DNA]</scope>
    <source>
        <strain evidence="1 2">CECT 7688</strain>
    </source>
</reference>
<keyword evidence="2" id="KW-1185">Reference proteome</keyword>
<gene>
    <name evidence="1" type="ORF">SHM7688_02391</name>
</gene>
<proteinExistence type="predicted"/>
<dbReference type="STRING" id="321267.SHM7688_02391"/>
<organism evidence="1 2">
    <name type="scientific">Shimia marina</name>
    <dbReference type="NCBI Taxonomy" id="321267"/>
    <lineage>
        <taxon>Bacteria</taxon>
        <taxon>Pseudomonadati</taxon>
        <taxon>Pseudomonadota</taxon>
        <taxon>Alphaproteobacteria</taxon>
        <taxon>Rhodobacterales</taxon>
        <taxon>Roseobacteraceae</taxon>
    </lineage>
</organism>
<evidence type="ECO:0000313" key="2">
    <source>
        <dbReference type="Proteomes" id="UP000054823"/>
    </source>
</evidence>
<dbReference type="PROSITE" id="PS51257">
    <property type="entry name" value="PROKAR_LIPOPROTEIN"/>
    <property type="match status" value="1"/>
</dbReference>
<dbReference type="RefSeq" id="WP_058240123.1">
    <property type="nucleotide sequence ID" value="NZ_CYPW01000024.1"/>
</dbReference>
<dbReference type="OrthoDB" id="7869504at2"/>
<sequence length="223" mass="24073">MTMKRFWLALCLGLGACSIPPVDPTYISDTPADAASFALAQRAVRACSDLHSPDAVQRKLTQAGFQVVAKGTASRGRERFDVVAPDADVIVHFNASNCFVGLVGMTPEQSYELAQIWVKAHQAKPNSAYGDGLSDHVVGAWRRFFEEPAAQGKAPYQHRIYIAAFKTWPYGPYDPSGSLGYAIEPFPKKPGAAVELSHHAQCNASVLDTVEGATCSGSAYRPR</sequence>
<dbReference type="Proteomes" id="UP000054823">
    <property type="component" value="Unassembled WGS sequence"/>
</dbReference>
<accession>A0A0P1ERK2</accession>
<evidence type="ECO:0008006" key="3">
    <source>
        <dbReference type="Google" id="ProtNLM"/>
    </source>
</evidence>
<protein>
    <recommendedName>
        <fullName evidence="3">Lipoprotein</fullName>
    </recommendedName>
</protein>
<dbReference type="EMBL" id="CYPW01000024">
    <property type="protein sequence ID" value="CUH52944.1"/>
    <property type="molecule type" value="Genomic_DNA"/>
</dbReference>
<name>A0A0P1ERK2_9RHOB</name>